<dbReference type="Proteomes" id="UP000298340">
    <property type="component" value="Unassembled WGS sequence"/>
</dbReference>
<reference evidence="1 2" key="1">
    <citation type="journal article" date="2018" name="Syst. Appl. Microbiol.">
        <title>Flavobacterium circumlabens sp. nov. and Flavobacterium cupreum sp. nov., two psychrotrophic species isolated from Antarctic environmental samples.</title>
        <authorList>
            <person name="Kralova S."/>
            <person name="Busse H.J."/>
            <person name="Svec P."/>
            <person name="Maslanova I."/>
            <person name="Stankova E."/>
            <person name="Bartak M."/>
            <person name="Sedlacek I."/>
        </authorList>
    </citation>
    <scope>NUCLEOTIDE SEQUENCE [LARGE SCALE GENOMIC DNA]</scope>
    <source>
        <strain evidence="1 2">CCM 8828</strain>
    </source>
</reference>
<dbReference type="EMBL" id="QWDN01000217">
    <property type="protein sequence ID" value="TEB41452.1"/>
    <property type="molecule type" value="Genomic_DNA"/>
</dbReference>
<name>A0A4Y7U6Q4_9FLAO</name>
<dbReference type="AlphaFoldDB" id="A0A4Y7U6Q4"/>
<keyword evidence="1" id="KW-0418">Kinase</keyword>
<keyword evidence="1" id="KW-0808">Transferase</keyword>
<comment type="caution">
    <text evidence="1">The sequence shown here is derived from an EMBL/GenBank/DDBJ whole genome shotgun (WGS) entry which is preliminary data.</text>
</comment>
<protein>
    <submittedName>
        <fullName evidence="1">Histidine kinase</fullName>
    </submittedName>
</protein>
<evidence type="ECO:0000313" key="1">
    <source>
        <dbReference type="EMBL" id="TEB41452.1"/>
    </source>
</evidence>
<proteinExistence type="predicted"/>
<dbReference type="GO" id="GO:0016301">
    <property type="term" value="F:kinase activity"/>
    <property type="evidence" value="ECO:0007669"/>
    <property type="project" value="UniProtKB-KW"/>
</dbReference>
<accession>A0A4Y7U6Q4</accession>
<organism evidence="1 2">
    <name type="scientific">Flavobacterium circumlabens</name>
    <dbReference type="NCBI Taxonomy" id="2133765"/>
    <lineage>
        <taxon>Bacteria</taxon>
        <taxon>Pseudomonadati</taxon>
        <taxon>Bacteroidota</taxon>
        <taxon>Flavobacteriia</taxon>
        <taxon>Flavobacteriales</taxon>
        <taxon>Flavobacteriaceae</taxon>
        <taxon>Flavobacterium</taxon>
    </lineage>
</organism>
<gene>
    <name evidence="1" type="ORF">D0809_25445</name>
</gene>
<feature type="non-terminal residue" evidence="1">
    <location>
        <position position="1"/>
    </location>
</feature>
<sequence>VFPVLGKDWEERKIKELMEKEKENKNKWK</sequence>
<evidence type="ECO:0000313" key="2">
    <source>
        <dbReference type="Proteomes" id="UP000298340"/>
    </source>
</evidence>